<dbReference type="Proteomes" id="UP000195521">
    <property type="component" value="Unassembled WGS sequence"/>
</dbReference>
<name>A0A1Y1JNV7_PLAGO</name>
<evidence type="ECO:0000313" key="1">
    <source>
        <dbReference type="EMBL" id="GAW81744.1"/>
    </source>
</evidence>
<dbReference type="AlphaFoldDB" id="A0A1Y1JNV7"/>
<dbReference type="GeneID" id="39748473"/>
<gene>
    <name evidence="1" type="ORF">PGO_111940</name>
</gene>
<proteinExistence type="predicted"/>
<dbReference type="RefSeq" id="XP_028544333.1">
    <property type="nucleotide sequence ID" value="XM_028688532.1"/>
</dbReference>
<reference evidence="2" key="1">
    <citation type="submission" date="2017-04" db="EMBL/GenBank/DDBJ databases">
        <title>Plasmodium gonderi genome.</title>
        <authorList>
            <person name="Arisue N."/>
            <person name="Honma H."/>
            <person name="Kawai S."/>
            <person name="Tougan T."/>
            <person name="Tanabe K."/>
            <person name="Horii T."/>
        </authorList>
    </citation>
    <scope>NUCLEOTIDE SEQUENCE [LARGE SCALE GENOMIC DNA]</scope>
    <source>
        <strain evidence="2">ATCC 30045</strain>
    </source>
</reference>
<dbReference type="EMBL" id="BDQF01000012">
    <property type="protein sequence ID" value="GAW81744.1"/>
    <property type="molecule type" value="Genomic_DNA"/>
</dbReference>
<protein>
    <submittedName>
        <fullName evidence="1">Uncharacterized protein</fullName>
    </submittedName>
</protein>
<organism evidence="1 2">
    <name type="scientific">Plasmodium gonderi</name>
    <dbReference type="NCBI Taxonomy" id="77519"/>
    <lineage>
        <taxon>Eukaryota</taxon>
        <taxon>Sar</taxon>
        <taxon>Alveolata</taxon>
        <taxon>Apicomplexa</taxon>
        <taxon>Aconoidasida</taxon>
        <taxon>Haemosporida</taxon>
        <taxon>Plasmodiidae</taxon>
        <taxon>Plasmodium</taxon>
        <taxon>Plasmodium (Plasmodium)</taxon>
    </lineage>
</organism>
<sequence length="549" mass="65966">MISIKKYLVFCEKKKSTFILSVIGKCNNSHMTSNYISCTFDIKQRKFGEKKKQTNCFLVKNKESLSLNNKTPRVLCEFNVDADKKILFQNLLNFNLEDILTIFKLLLQLKKIILNKYNNNISLKIKEVNKKSNYYKRTIRAYIPFFKKYLARNKYDEDRLLNLFGNLEFVPQAKKIDNTTNYDKTRSSDISTEYFMRDRVEVRSTYERRKQKYTIAYILKKIIHKLNLEIKAKCYENNVRDKSFLFKFFVNKKNFHILSFYKKIKGDYYLFRNVMYVHLNRKLVKDVAVVNLISNNKSYFKIKKNCIQLNPFYVKYYYKYHLHKFLHLCEDLNQKGYKKLSKENIRHLSKIGVYSITHEQRVQCKYSRDENSPVPCYGTSQDEADNKNSLKKNASTHLQSDDINIKVVNIFLNGKFSFALPLVLTYNINKKNFYLNNLFYLDSIKYDLTSISHFRDIYFNNIVFFQRKNFIYLNNENIILNSDNLHFDLNYVLLFYFLNFNERENLCIRPHINPTFCFYPPISRKNSENSKIIKRIVYRPEKNVLNFVF</sequence>
<dbReference type="OrthoDB" id="382948at2759"/>
<comment type="caution">
    <text evidence="1">The sequence shown here is derived from an EMBL/GenBank/DDBJ whole genome shotgun (WGS) entry which is preliminary data.</text>
</comment>
<keyword evidence="2" id="KW-1185">Reference proteome</keyword>
<evidence type="ECO:0000313" key="2">
    <source>
        <dbReference type="Proteomes" id="UP000195521"/>
    </source>
</evidence>
<accession>A0A1Y1JNV7</accession>
<dbReference type="OMA" id="KYYYKYH"/>